<dbReference type="Pfam" id="PF09939">
    <property type="entry name" value="DUF2171"/>
    <property type="match status" value="1"/>
</dbReference>
<keyword evidence="4" id="KW-1185">Reference proteome</keyword>
<dbReference type="EMBL" id="BJZU01000029">
    <property type="protein sequence ID" value="GEP03871.1"/>
    <property type="molecule type" value="Genomic_DNA"/>
</dbReference>
<accession>A0A512J1N3</accession>
<dbReference type="RefSeq" id="WP_147025536.1">
    <property type="nucleotide sequence ID" value="NZ_BJZU01000029.1"/>
</dbReference>
<dbReference type="AlphaFoldDB" id="A0A512J1N3"/>
<reference evidence="1 3" key="3">
    <citation type="submission" date="2019-07" db="EMBL/GenBank/DDBJ databases">
        <title>Whole genome shotgun sequence of Methylobacterium oxalidis NBRC 107715.</title>
        <authorList>
            <person name="Hosoyama A."/>
            <person name="Uohara A."/>
            <person name="Ohji S."/>
            <person name="Ichikawa N."/>
        </authorList>
    </citation>
    <scope>NUCLEOTIDE SEQUENCE [LARGE SCALE GENOMIC DNA]</scope>
    <source>
        <strain evidence="1 3">NBRC 107715</strain>
    </source>
</reference>
<reference evidence="2" key="1">
    <citation type="journal article" date="2014" name="Int. J. Syst. Evol. Microbiol.">
        <title>Complete genome of a new Firmicutes species belonging to the dominant human colonic microbiota ('Ruminococcus bicirculans') reveals two chromosomes and a selective capacity to utilize plant glucans.</title>
        <authorList>
            <consortium name="NISC Comparative Sequencing Program"/>
            <person name="Wegmann U."/>
            <person name="Louis P."/>
            <person name="Goesmann A."/>
            <person name="Henrissat B."/>
            <person name="Duncan S.H."/>
            <person name="Flint H.J."/>
        </authorList>
    </citation>
    <scope>NUCLEOTIDE SEQUENCE</scope>
    <source>
        <strain evidence="2">NBRC 107715</strain>
    </source>
</reference>
<evidence type="ECO:0000313" key="2">
    <source>
        <dbReference type="EMBL" id="GLS65271.1"/>
    </source>
</evidence>
<dbReference type="Proteomes" id="UP000321960">
    <property type="component" value="Unassembled WGS sequence"/>
</dbReference>
<organism evidence="1 3">
    <name type="scientific">Methylobacterium oxalidis</name>
    <dbReference type="NCBI Taxonomy" id="944322"/>
    <lineage>
        <taxon>Bacteria</taxon>
        <taxon>Pseudomonadati</taxon>
        <taxon>Pseudomonadota</taxon>
        <taxon>Alphaproteobacteria</taxon>
        <taxon>Hyphomicrobiales</taxon>
        <taxon>Methylobacteriaceae</taxon>
        <taxon>Methylobacterium</taxon>
    </lineage>
</organism>
<name>A0A512J1N3_9HYPH</name>
<evidence type="ECO:0008006" key="5">
    <source>
        <dbReference type="Google" id="ProtNLM"/>
    </source>
</evidence>
<dbReference type="EMBL" id="BSPK01000067">
    <property type="protein sequence ID" value="GLS65271.1"/>
    <property type="molecule type" value="Genomic_DNA"/>
</dbReference>
<gene>
    <name evidence="2" type="ORF">GCM10007888_36530</name>
    <name evidence="1" type="ORF">MOX02_19090</name>
</gene>
<dbReference type="OrthoDB" id="9803697at2"/>
<dbReference type="InterPro" id="IPR018684">
    <property type="entry name" value="DUF2171"/>
</dbReference>
<dbReference type="Proteomes" id="UP001156856">
    <property type="component" value="Unassembled WGS sequence"/>
</dbReference>
<evidence type="ECO:0000313" key="3">
    <source>
        <dbReference type="Proteomes" id="UP000321960"/>
    </source>
</evidence>
<proteinExistence type="predicted"/>
<reference evidence="4" key="2">
    <citation type="journal article" date="2019" name="Int. J. Syst. Evol. Microbiol.">
        <title>The Global Catalogue of Microorganisms (GCM) 10K type strain sequencing project: providing services to taxonomists for standard genome sequencing and annotation.</title>
        <authorList>
            <consortium name="The Broad Institute Genomics Platform"/>
            <consortium name="The Broad Institute Genome Sequencing Center for Infectious Disease"/>
            <person name="Wu L."/>
            <person name="Ma J."/>
        </authorList>
    </citation>
    <scope>NUCLEOTIDE SEQUENCE [LARGE SCALE GENOMIC DNA]</scope>
    <source>
        <strain evidence="4">NBRC 107715</strain>
    </source>
</reference>
<protein>
    <recommendedName>
        <fullName evidence="5">DUF2171 domain-containing protein</fullName>
    </recommendedName>
</protein>
<evidence type="ECO:0000313" key="4">
    <source>
        <dbReference type="Proteomes" id="UP001156856"/>
    </source>
</evidence>
<sequence length="113" mass="11651">MTRVPRHVPADFAAARTLCAAAILPAAARTLPEAGAARIRERMDVVGVDGRHVGTVERVAGGRIGDDPDAQGHAPALPVTWAGAVGGGVHLTETAEQAFAQCEAREPPAARSR</sequence>
<reference evidence="2" key="4">
    <citation type="submission" date="2023-01" db="EMBL/GenBank/DDBJ databases">
        <title>Draft genome sequence of Methylobacterium oxalidis strain NBRC 107715.</title>
        <authorList>
            <person name="Sun Q."/>
            <person name="Mori K."/>
        </authorList>
    </citation>
    <scope>NUCLEOTIDE SEQUENCE</scope>
    <source>
        <strain evidence="2">NBRC 107715</strain>
    </source>
</reference>
<comment type="caution">
    <text evidence="1">The sequence shown here is derived from an EMBL/GenBank/DDBJ whole genome shotgun (WGS) entry which is preliminary data.</text>
</comment>
<evidence type="ECO:0000313" key="1">
    <source>
        <dbReference type="EMBL" id="GEP03871.1"/>
    </source>
</evidence>